<protein>
    <recommendedName>
        <fullName evidence="2">DUF11 domain-containing protein</fullName>
    </recommendedName>
</protein>
<evidence type="ECO:0000256" key="1">
    <source>
        <dbReference type="SAM" id="SignalP"/>
    </source>
</evidence>
<feature type="signal peptide" evidence="1">
    <location>
        <begin position="1"/>
        <end position="29"/>
    </location>
</feature>
<keyword evidence="1" id="KW-0732">Signal</keyword>
<evidence type="ECO:0000313" key="3">
    <source>
        <dbReference type="EMBL" id="URW75087.1"/>
    </source>
</evidence>
<dbReference type="Proteomes" id="UP001055580">
    <property type="component" value="Chromosome"/>
</dbReference>
<dbReference type="NCBIfam" id="TIGR01451">
    <property type="entry name" value="B_ant_repeat"/>
    <property type="match status" value="1"/>
</dbReference>
<accession>A0ABY4TUG1</accession>
<feature type="domain" description="DUF11" evidence="2">
    <location>
        <begin position="339"/>
        <end position="450"/>
    </location>
</feature>
<dbReference type="RefSeq" id="WP_250750675.1">
    <property type="nucleotide sequence ID" value="NZ_CP098401.1"/>
</dbReference>
<evidence type="ECO:0000313" key="4">
    <source>
        <dbReference type="Proteomes" id="UP001055580"/>
    </source>
</evidence>
<evidence type="ECO:0000259" key="2">
    <source>
        <dbReference type="Pfam" id="PF01345"/>
    </source>
</evidence>
<gene>
    <name evidence="3" type="ORF">M9980_11020</name>
</gene>
<dbReference type="EMBL" id="CP098401">
    <property type="protein sequence ID" value="URW75087.1"/>
    <property type="molecule type" value="Genomic_DNA"/>
</dbReference>
<dbReference type="InterPro" id="IPR001434">
    <property type="entry name" value="OmcB-like_DUF11"/>
</dbReference>
<dbReference type="Gene3D" id="2.60.40.740">
    <property type="match status" value="1"/>
</dbReference>
<dbReference type="Pfam" id="PF01345">
    <property type="entry name" value="DUF11"/>
    <property type="match status" value="1"/>
</dbReference>
<sequence length="1639" mass="171517">MHLLPFNLKQFTRLLMLVVAAAVAPPALAQRIVNTATVAWDDGAHHTLQSNEVVLEPAAEATATLTTFRVAAGGSQVAAAPNSVCAARPVTILAGTSVASVAQTSVVHAGEPLIFRLLSARANIDPKRVDTIVAVLVTSAGDRETLTVSESGVDTGEFIGAITTQPSPPHPAAGDCILSLARGDTIAIECQTSGNQKPIATATVEVLVDPYGVSFDSEDGSLVSGVRVSLVDAATGQPARVFADDGITPAPSTVVTGVGMPPGDYRFPLVAAGRYRLLVVPPAPYAAPSRYTPASLAGLRRADGAPFAVGEGSYGDPFAVLSPAPVRIDIPLDRPPLAIAVTKTASRATATPGDAILYTISVTNPDGAHAKTGVVLTDRTPSELRLRSGSIRLDGVSPAAGLVEIGADGRTLRFALGTLGAGLTRRITYALEVRGDAPAGQAVNRATVVDARGGTGYASVGVGIVRASLATRLTILGRVTAGGCAGVRSDAGIAGVRVLLEDGSYAITDRDGRYHFDGAMPGSHVVRADAASLPAGARFVDCVRSVASADNADTRIVSGRGGGIVTADFAVAIDPSAARATARPAVPTSISDKAAAGGERDWFADGGPSIAWLFPEVDHNPRAPVVRVAIRHLPGQTIALSVDGKPVDAVAFDGSRTAPQGGFAVSLWRAIPLKRAVTKLVAVVHNADGTVAATLTRDVHFVAEAAHAEFVASASRLIADGVTQPVIAVRITDRAGRPVHAGVTGEVVLSAPYAPALEIDAEQARTLAGLERARPTWRIVGDDGIAYLALAPTTASGALSLDFIFRDRDTVRTQRIDGWMEAGDRPWTVVGLAEAGIGTRVEPLSGGAVTDTLNLDGRVALYAKGRILGRWLLTLAYDSARRRGDVPLGGGFDPQAYYTVYGDRSERRADAASTARLYVKLERRQFYALFGDIEAGFGDTVLGRYQRAATGFKSELRAGGFAATAFAAKTPTRHRRDEIQGSGLAGGYRLSARAIVANSERVTIEVRDRLRSERIVERRSLTRFVDYDIDYATGSLSFAHPVLSRSESLDPQFVIVDYETDDRGDGSLNAGVRASWTSRSGALRVGATAIRDADESRVTDIAAADARIRLGAANEVRAEIAASRANRANGIDTAWLVEAEHHDARIDVLAYARSADAGFGIGQQNFAERGRRKLGIDARWKAAPGLDASVSAWQDDALGDDDRRRAIRARAEYDLGDTRLRLGVVHATDRVAAGEVSSTLLEAGATRHLFDNRLELDAQSQIALGASASIDFPVRHVLGARLSVTPSLKLVGAYEIAKGDGIDARTSRIGAEWEPWSGARLSTTLADRSNAGTSAAIGVSQSLTIANGLTADLTIDANRAIGGIDPDRVVNPAHPVATGGYLAGGALTETFTAYSGGLSYRSGLWSGTGRLEYRAGDLGDRAGVTVAGLRQMGDGSALGGVGSWTRISGPTGAVAETVDFAISGAWRPASSALALLGKVEFRDDRASGTVAANTASRRLIASTALDWSPFSRVAVDRSQRRGIQLTLAVRETRDRIDGFALEGLSAYVGGDVRLGLAEHWDISIGGSVRAGDGGRALDYAFGPTLTLVPARSMQLLVGWNLIGYDDRDFAAFRATRNGAFATVRMGFDEKSLAFLGLGR</sequence>
<name>A0ABY4TUG1_9SPHN</name>
<organism evidence="3 4">
    <name type="scientific">Sphingomonas donggukensis</name>
    <dbReference type="NCBI Taxonomy" id="2949093"/>
    <lineage>
        <taxon>Bacteria</taxon>
        <taxon>Pseudomonadati</taxon>
        <taxon>Pseudomonadota</taxon>
        <taxon>Alphaproteobacteria</taxon>
        <taxon>Sphingomonadales</taxon>
        <taxon>Sphingomonadaceae</taxon>
        <taxon>Sphingomonas</taxon>
    </lineage>
</organism>
<feature type="chain" id="PRO_5045700405" description="DUF11 domain-containing protein" evidence="1">
    <location>
        <begin position="30"/>
        <end position="1639"/>
    </location>
</feature>
<dbReference type="InterPro" id="IPR047589">
    <property type="entry name" value="DUF11_rpt"/>
</dbReference>
<keyword evidence="4" id="KW-1185">Reference proteome</keyword>
<proteinExistence type="predicted"/>
<reference evidence="3" key="1">
    <citation type="submission" date="2022-05" db="EMBL/GenBank/DDBJ databases">
        <title>Sphingomonas sp. strain RMG20 Genome sequencing and assembly.</title>
        <authorList>
            <person name="Kim I."/>
        </authorList>
    </citation>
    <scope>NUCLEOTIDE SEQUENCE</scope>
    <source>
        <strain evidence="3">RMG20</strain>
    </source>
</reference>